<dbReference type="AlphaFoldDB" id="B9FTS2"/>
<feature type="compositionally biased region" description="Low complexity" evidence="1">
    <location>
        <begin position="9"/>
        <end position="22"/>
    </location>
</feature>
<feature type="region of interest" description="Disordered" evidence="1">
    <location>
        <begin position="1"/>
        <end position="102"/>
    </location>
</feature>
<evidence type="ECO:0000256" key="1">
    <source>
        <dbReference type="SAM" id="MobiDB-lite"/>
    </source>
</evidence>
<reference evidence="2" key="2">
    <citation type="submission" date="2008-12" db="EMBL/GenBank/DDBJ databases">
        <title>Improved gene annotation of the rice (Oryza sativa) genomes.</title>
        <authorList>
            <person name="Wang J."/>
            <person name="Li R."/>
            <person name="Fan W."/>
            <person name="Huang Q."/>
            <person name="Zhang J."/>
            <person name="Zhou Y."/>
            <person name="Hu Y."/>
            <person name="Zi S."/>
            <person name="Li J."/>
            <person name="Ni P."/>
            <person name="Zheng H."/>
            <person name="Zhang Y."/>
            <person name="Zhao M."/>
            <person name="Hao Q."/>
            <person name="McDermott J."/>
            <person name="Samudrala R."/>
            <person name="Kristiansen K."/>
            <person name="Wong G.K.-S."/>
        </authorList>
    </citation>
    <scope>NUCLEOTIDE SEQUENCE</scope>
</reference>
<gene>
    <name evidence="2" type="ORF">OsJ_21695</name>
</gene>
<evidence type="ECO:0000313" key="2">
    <source>
        <dbReference type="EMBL" id="EEE65884.1"/>
    </source>
</evidence>
<accession>B9FTS2</accession>
<organism evidence="2">
    <name type="scientific">Oryza sativa subsp. japonica</name>
    <name type="common">Rice</name>
    <dbReference type="NCBI Taxonomy" id="39947"/>
    <lineage>
        <taxon>Eukaryota</taxon>
        <taxon>Viridiplantae</taxon>
        <taxon>Streptophyta</taxon>
        <taxon>Embryophyta</taxon>
        <taxon>Tracheophyta</taxon>
        <taxon>Spermatophyta</taxon>
        <taxon>Magnoliopsida</taxon>
        <taxon>Liliopsida</taxon>
        <taxon>Poales</taxon>
        <taxon>Poaceae</taxon>
        <taxon>BOP clade</taxon>
        <taxon>Oryzoideae</taxon>
        <taxon>Oryzeae</taxon>
        <taxon>Oryzinae</taxon>
        <taxon>Oryza</taxon>
        <taxon>Oryza sativa</taxon>
    </lineage>
</organism>
<feature type="compositionally biased region" description="Basic and acidic residues" evidence="1">
    <location>
        <begin position="79"/>
        <end position="100"/>
    </location>
</feature>
<name>B9FTS2_ORYSJ</name>
<dbReference type="Proteomes" id="UP000007752">
    <property type="component" value="Chromosome 6"/>
</dbReference>
<sequence length="197" mass="21323">MNRRHRESLAAAAPVPSLGAAPLPQPRRPLRSCRNLAGHRALPHDRAYAPPRASFALPEGEVEVDSGGRGKGDGMGGQRGEERRGGKRATDDRRDSEVRHAPCIAPPSCALRNAAAVRDVDGREMGIGETRERISYKIRKPVQTKRGKKGGKKAADKEVQGLIVLVRDKRTILQCAHPDRLAKLLGPEDTLDIGCLG</sequence>
<proteinExistence type="predicted"/>
<dbReference type="EMBL" id="CM000143">
    <property type="protein sequence ID" value="EEE65884.1"/>
    <property type="molecule type" value="Genomic_DNA"/>
</dbReference>
<reference evidence="2" key="1">
    <citation type="journal article" date="2005" name="PLoS Biol.">
        <title>The genomes of Oryza sativa: a history of duplications.</title>
        <authorList>
            <person name="Yu J."/>
            <person name="Wang J."/>
            <person name="Lin W."/>
            <person name="Li S."/>
            <person name="Li H."/>
            <person name="Zhou J."/>
            <person name="Ni P."/>
            <person name="Dong W."/>
            <person name="Hu S."/>
            <person name="Zeng C."/>
            <person name="Zhang J."/>
            <person name="Zhang Y."/>
            <person name="Li R."/>
            <person name="Xu Z."/>
            <person name="Li S."/>
            <person name="Li X."/>
            <person name="Zheng H."/>
            <person name="Cong L."/>
            <person name="Lin L."/>
            <person name="Yin J."/>
            <person name="Geng J."/>
            <person name="Li G."/>
            <person name="Shi J."/>
            <person name="Liu J."/>
            <person name="Lv H."/>
            <person name="Li J."/>
            <person name="Wang J."/>
            <person name="Deng Y."/>
            <person name="Ran L."/>
            <person name="Shi X."/>
            <person name="Wang X."/>
            <person name="Wu Q."/>
            <person name="Li C."/>
            <person name="Ren X."/>
            <person name="Wang J."/>
            <person name="Wang X."/>
            <person name="Li D."/>
            <person name="Liu D."/>
            <person name="Zhang X."/>
            <person name="Ji Z."/>
            <person name="Zhao W."/>
            <person name="Sun Y."/>
            <person name="Zhang Z."/>
            <person name="Bao J."/>
            <person name="Han Y."/>
            <person name="Dong L."/>
            <person name="Ji J."/>
            <person name="Chen P."/>
            <person name="Wu S."/>
            <person name="Liu J."/>
            <person name="Xiao Y."/>
            <person name="Bu D."/>
            <person name="Tan J."/>
            <person name="Yang L."/>
            <person name="Ye C."/>
            <person name="Zhang J."/>
            <person name="Xu J."/>
            <person name="Zhou Y."/>
            <person name="Yu Y."/>
            <person name="Zhang B."/>
            <person name="Zhuang S."/>
            <person name="Wei H."/>
            <person name="Liu B."/>
            <person name="Lei M."/>
            <person name="Yu H."/>
            <person name="Li Y."/>
            <person name="Xu H."/>
            <person name="Wei S."/>
            <person name="He X."/>
            <person name="Fang L."/>
            <person name="Zhang Z."/>
            <person name="Zhang Y."/>
            <person name="Huang X."/>
            <person name="Su Z."/>
            <person name="Tong W."/>
            <person name="Li J."/>
            <person name="Tong Z."/>
            <person name="Li S."/>
            <person name="Ye J."/>
            <person name="Wang L."/>
            <person name="Fang L."/>
            <person name="Lei T."/>
            <person name="Chen C."/>
            <person name="Chen H."/>
            <person name="Xu Z."/>
            <person name="Li H."/>
            <person name="Huang H."/>
            <person name="Zhang F."/>
            <person name="Xu H."/>
            <person name="Li N."/>
            <person name="Zhao C."/>
            <person name="Li S."/>
            <person name="Dong L."/>
            <person name="Huang Y."/>
            <person name="Li L."/>
            <person name="Xi Y."/>
            <person name="Qi Q."/>
            <person name="Li W."/>
            <person name="Zhang B."/>
            <person name="Hu W."/>
            <person name="Zhang Y."/>
            <person name="Tian X."/>
            <person name="Jiao Y."/>
            <person name="Liang X."/>
            <person name="Jin J."/>
            <person name="Gao L."/>
            <person name="Zheng W."/>
            <person name="Hao B."/>
            <person name="Liu S."/>
            <person name="Wang W."/>
            <person name="Yuan L."/>
            <person name="Cao M."/>
            <person name="McDermott J."/>
            <person name="Samudrala R."/>
            <person name="Wang J."/>
            <person name="Wong G.K."/>
            <person name="Yang H."/>
        </authorList>
    </citation>
    <scope>NUCLEOTIDE SEQUENCE [LARGE SCALE GENOMIC DNA]</scope>
</reference>
<protein>
    <submittedName>
        <fullName evidence="2">Uncharacterized protein</fullName>
    </submittedName>
</protein>